<dbReference type="PANTHER" id="PTHR34406:SF1">
    <property type="entry name" value="PROTEIN YCEI"/>
    <property type="match status" value="1"/>
</dbReference>
<dbReference type="AlphaFoldDB" id="A0A7Y2ED58"/>
<gene>
    <name evidence="3" type="ORF">HKN21_12930</name>
</gene>
<dbReference type="InterPro" id="IPR036761">
    <property type="entry name" value="TTHA0802/YceI-like_sf"/>
</dbReference>
<evidence type="ECO:0000313" key="4">
    <source>
        <dbReference type="Proteomes" id="UP000547674"/>
    </source>
</evidence>
<dbReference type="EMBL" id="JABDJR010000516">
    <property type="protein sequence ID" value="NNF07659.1"/>
    <property type="molecule type" value="Genomic_DNA"/>
</dbReference>
<dbReference type="InterPro" id="IPR007372">
    <property type="entry name" value="Lipid/polyisoprenoid-bd_YceI"/>
</dbReference>
<protein>
    <submittedName>
        <fullName evidence="3">Polyisoprenoid-binding protein</fullName>
    </submittedName>
</protein>
<accession>A0A7Y2ED58</accession>
<dbReference type="SUPFAM" id="SSF101874">
    <property type="entry name" value="YceI-like"/>
    <property type="match status" value="1"/>
</dbReference>
<keyword evidence="1" id="KW-0732">Signal</keyword>
<evidence type="ECO:0000313" key="3">
    <source>
        <dbReference type="EMBL" id="NNF07659.1"/>
    </source>
</evidence>
<dbReference type="SMART" id="SM00867">
    <property type="entry name" value="YceI"/>
    <property type="match status" value="1"/>
</dbReference>
<feature type="chain" id="PRO_5030855000" evidence="1">
    <location>
        <begin position="23"/>
        <end position="199"/>
    </location>
</feature>
<feature type="domain" description="Lipid/polyisoprenoid-binding YceI-like" evidence="2">
    <location>
        <begin position="26"/>
        <end position="195"/>
    </location>
</feature>
<name>A0A7Y2ED58_UNCEI</name>
<dbReference type="Pfam" id="PF04264">
    <property type="entry name" value="YceI"/>
    <property type="match status" value="1"/>
</dbReference>
<evidence type="ECO:0000256" key="1">
    <source>
        <dbReference type="SAM" id="SignalP"/>
    </source>
</evidence>
<dbReference type="Proteomes" id="UP000547674">
    <property type="component" value="Unassembled WGS sequence"/>
</dbReference>
<dbReference type="PANTHER" id="PTHR34406">
    <property type="entry name" value="PROTEIN YCEI"/>
    <property type="match status" value="1"/>
</dbReference>
<comment type="caution">
    <text evidence="3">The sequence shown here is derived from an EMBL/GenBank/DDBJ whole genome shotgun (WGS) entry which is preliminary data.</text>
</comment>
<proteinExistence type="predicted"/>
<dbReference type="Gene3D" id="2.40.128.110">
    <property type="entry name" value="Lipid/polyisoprenoid-binding, YceI-like"/>
    <property type="match status" value="1"/>
</dbReference>
<evidence type="ECO:0000259" key="2">
    <source>
        <dbReference type="SMART" id="SM00867"/>
    </source>
</evidence>
<organism evidence="3 4">
    <name type="scientific">Eiseniibacteriota bacterium</name>
    <dbReference type="NCBI Taxonomy" id="2212470"/>
    <lineage>
        <taxon>Bacteria</taxon>
        <taxon>Candidatus Eiseniibacteriota</taxon>
    </lineage>
</organism>
<sequence>MKRLALLLLSLAVLLPAGQAQAESQTYALDTDHGLITFAVEHFSVSRMWCMLPGYEGTIEFDAENPENSSVEVTIQTSSLIAPGSDARRDAVTGPAFLNVEEYPEIVFKSSSVKKSGDHFTVTGDITIHGVTKEVEMKTKLRGPTPDPWGNARIGILGTLEVNRKDFGITTDPKTEDGMPFIGEKVEIMIEVEAIPKSE</sequence>
<feature type="signal peptide" evidence="1">
    <location>
        <begin position="1"/>
        <end position="22"/>
    </location>
</feature>
<reference evidence="3 4" key="1">
    <citation type="submission" date="2020-03" db="EMBL/GenBank/DDBJ databases">
        <title>Metabolic flexibility allows generalist bacteria to become dominant in a frequently disturbed ecosystem.</title>
        <authorList>
            <person name="Chen Y.-J."/>
            <person name="Leung P.M."/>
            <person name="Bay S.K."/>
            <person name="Hugenholtz P."/>
            <person name="Kessler A.J."/>
            <person name="Shelley G."/>
            <person name="Waite D.W."/>
            <person name="Cook P.L."/>
            <person name="Greening C."/>
        </authorList>
    </citation>
    <scope>NUCLEOTIDE SEQUENCE [LARGE SCALE GENOMIC DNA]</scope>
    <source>
        <strain evidence="3">SS_bin_28</strain>
    </source>
</reference>